<accession>A0ABW4EVJ6</accession>
<protein>
    <submittedName>
        <fullName evidence="2">IniB N-terminal domain-containing protein</fullName>
    </submittedName>
</protein>
<proteinExistence type="predicted"/>
<reference evidence="3" key="1">
    <citation type="journal article" date="2019" name="Int. J. Syst. Evol. Microbiol.">
        <title>The Global Catalogue of Microorganisms (GCM) 10K type strain sequencing project: providing services to taxonomists for standard genome sequencing and annotation.</title>
        <authorList>
            <consortium name="The Broad Institute Genomics Platform"/>
            <consortium name="The Broad Institute Genome Sequencing Center for Infectious Disease"/>
            <person name="Wu L."/>
            <person name="Ma J."/>
        </authorList>
    </citation>
    <scope>NUCLEOTIDE SEQUENCE [LARGE SCALE GENOMIC DNA]</scope>
    <source>
        <strain evidence="3">CCM 7043</strain>
    </source>
</reference>
<feature type="compositionally biased region" description="Basic and acidic residues" evidence="1">
    <location>
        <begin position="75"/>
        <end position="113"/>
    </location>
</feature>
<evidence type="ECO:0000313" key="2">
    <source>
        <dbReference type="EMBL" id="MFD1518124.1"/>
    </source>
</evidence>
<name>A0ABW4EVJ6_9PSEU</name>
<organism evidence="2 3">
    <name type="scientific">Pseudonocardia yunnanensis</name>
    <dbReference type="NCBI Taxonomy" id="58107"/>
    <lineage>
        <taxon>Bacteria</taxon>
        <taxon>Bacillati</taxon>
        <taxon>Actinomycetota</taxon>
        <taxon>Actinomycetes</taxon>
        <taxon>Pseudonocardiales</taxon>
        <taxon>Pseudonocardiaceae</taxon>
        <taxon>Pseudonocardia</taxon>
    </lineage>
</organism>
<dbReference type="Proteomes" id="UP001597114">
    <property type="component" value="Unassembled WGS sequence"/>
</dbReference>
<feature type="region of interest" description="Disordered" evidence="1">
    <location>
        <begin position="59"/>
        <end position="113"/>
    </location>
</feature>
<feature type="compositionally biased region" description="Low complexity" evidence="1">
    <location>
        <begin position="298"/>
        <end position="310"/>
    </location>
</feature>
<evidence type="ECO:0000313" key="3">
    <source>
        <dbReference type="Proteomes" id="UP001597114"/>
    </source>
</evidence>
<dbReference type="RefSeq" id="WP_344720219.1">
    <property type="nucleotide sequence ID" value="NZ_BAAAUS010000006.1"/>
</dbReference>
<feature type="region of interest" description="Disordered" evidence="1">
    <location>
        <begin position="242"/>
        <end position="310"/>
    </location>
</feature>
<evidence type="ECO:0000256" key="1">
    <source>
        <dbReference type="SAM" id="MobiDB-lite"/>
    </source>
</evidence>
<dbReference type="NCBIfam" id="NF038175">
    <property type="entry name" value="IniB_NTERM"/>
    <property type="match status" value="1"/>
</dbReference>
<sequence>MAEHMSLLEFLRELLTNEQARDWYAEDPNAALKYYGLDDLSPADVRDALVLLEDNQTADFDRDHNTGWDGPSHSSRNDDDNDRDHGRDNDRDDDRDGGRDGGRDHDDDHGSDDHRAAVETINRYITNNFVNDRDTIVDNSTNQQIDTHGGDFDQDIDVDSVVATGDGAVAAGGDIEDSNIVSGDDNQVGDGNVRGDNNVAGDDNNVVNGDNNTTAFGDGDANNASFEDVQVGGGGAISVGGDADGSYNAEDSFNETETTTTNNTHFEDSFNEDNDATSNSHNDTDTDIDSDSHDTTHNDSNSHNTVDIEH</sequence>
<dbReference type="InterPro" id="IPR049709">
    <property type="entry name" value="IniB-like_N"/>
</dbReference>
<keyword evidence="3" id="KW-1185">Reference proteome</keyword>
<dbReference type="EMBL" id="JBHUCO010000012">
    <property type="protein sequence ID" value="MFD1518124.1"/>
    <property type="molecule type" value="Genomic_DNA"/>
</dbReference>
<gene>
    <name evidence="2" type="ORF">ACFSJD_11530</name>
</gene>
<feature type="compositionally biased region" description="Low complexity" evidence="1">
    <location>
        <begin position="255"/>
        <end position="264"/>
    </location>
</feature>
<comment type="caution">
    <text evidence="2">The sequence shown here is derived from an EMBL/GenBank/DDBJ whole genome shotgun (WGS) entry which is preliminary data.</text>
</comment>